<accession>A0A7R9Y8T1</accession>
<dbReference type="Gene3D" id="1.20.1050.10">
    <property type="match status" value="1"/>
</dbReference>
<evidence type="ECO:0000256" key="1">
    <source>
        <dbReference type="SAM" id="MobiDB-lite"/>
    </source>
</evidence>
<feature type="domain" description="GST C-terminal" evidence="3">
    <location>
        <begin position="190"/>
        <end position="318"/>
    </location>
</feature>
<evidence type="ECO:0000259" key="3">
    <source>
        <dbReference type="PROSITE" id="PS50405"/>
    </source>
</evidence>
<dbReference type="AlphaFoldDB" id="A0A7R9Y8T1"/>
<dbReference type="PROSITE" id="PS50404">
    <property type="entry name" value="GST_NTER"/>
    <property type="match status" value="1"/>
</dbReference>
<feature type="region of interest" description="Disordered" evidence="1">
    <location>
        <begin position="377"/>
        <end position="396"/>
    </location>
</feature>
<dbReference type="CDD" id="cd00570">
    <property type="entry name" value="GST_N_family"/>
    <property type="match status" value="1"/>
</dbReference>
<protein>
    <recommendedName>
        <fullName evidence="5">GST N-terminal domain-containing protein</fullName>
    </recommendedName>
</protein>
<feature type="domain" description="GST N-terminal" evidence="2">
    <location>
        <begin position="94"/>
        <end position="175"/>
    </location>
</feature>
<dbReference type="SUPFAM" id="SSF52833">
    <property type="entry name" value="Thioredoxin-like"/>
    <property type="match status" value="1"/>
</dbReference>
<evidence type="ECO:0000313" key="4">
    <source>
        <dbReference type="EMBL" id="CAD8253052.1"/>
    </source>
</evidence>
<dbReference type="PANTHER" id="PTHR43968:SF14">
    <property type="entry name" value="GLUTATHIONE S-TRANSFERASE"/>
    <property type="match status" value="1"/>
</dbReference>
<gene>
    <name evidence="4" type="ORF">PPYR1160_LOCUS2544</name>
</gene>
<dbReference type="PROSITE" id="PS50405">
    <property type="entry name" value="GST_CTER"/>
    <property type="match status" value="1"/>
</dbReference>
<reference evidence="4" key="1">
    <citation type="submission" date="2021-01" db="EMBL/GenBank/DDBJ databases">
        <authorList>
            <person name="Corre E."/>
            <person name="Pelletier E."/>
            <person name="Niang G."/>
            <person name="Scheremetjew M."/>
            <person name="Finn R."/>
            <person name="Kale V."/>
            <person name="Holt S."/>
            <person name="Cochrane G."/>
            <person name="Meng A."/>
            <person name="Brown T."/>
            <person name="Cohen L."/>
        </authorList>
    </citation>
    <scope>NUCLEOTIDE SEQUENCE</scope>
    <source>
        <strain evidence="4">CCMP2078</strain>
    </source>
</reference>
<organism evidence="4">
    <name type="scientific">Pinguiococcus pyrenoidosus</name>
    <dbReference type="NCBI Taxonomy" id="172671"/>
    <lineage>
        <taxon>Eukaryota</taxon>
        <taxon>Sar</taxon>
        <taxon>Stramenopiles</taxon>
        <taxon>Ochrophyta</taxon>
        <taxon>Pinguiophyceae</taxon>
        <taxon>Pinguiochrysidales</taxon>
        <taxon>Pinguiochrysidaceae</taxon>
        <taxon>Pinguiococcus</taxon>
    </lineage>
</organism>
<dbReference type="InterPro" id="IPR036282">
    <property type="entry name" value="Glutathione-S-Trfase_C_sf"/>
</dbReference>
<evidence type="ECO:0000259" key="2">
    <source>
        <dbReference type="PROSITE" id="PS50404"/>
    </source>
</evidence>
<name>A0A7R9Y8T1_9STRA</name>
<dbReference type="InterPro" id="IPR036249">
    <property type="entry name" value="Thioredoxin-like_sf"/>
</dbReference>
<proteinExistence type="predicted"/>
<dbReference type="InterPro" id="IPR004045">
    <property type="entry name" value="Glutathione_S-Trfase_N"/>
</dbReference>
<dbReference type="SUPFAM" id="SSF47616">
    <property type="entry name" value="GST C-terminal domain-like"/>
    <property type="match status" value="1"/>
</dbReference>
<dbReference type="InterPro" id="IPR010987">
    <property type="entry name" value="Glutathione-S-Trfase_C-like"/>
</dbReference>
<evidence type="ECO:0008006" key="5">
    <source>
        <dbReference type="Google" id="ProtNLM"/>
    </source>
</evidence>
<dbReference type="EMBL" id="HBEA01003388">
    <property type="protein sequence ID" value="CAD8253052.1"/>
    <property type="molecule type" value="Transcribed_RNA"/>
</dbReference>
<dbReference type="InterPro" id="IPR050983">
    <property type="entry name" value="GST_Omega/HSP26"/>
</dbReference>
<dbReference type="PANTHER" id="PTHR43968">
    <property type="match status" value="1"/>
</dbReference>
<dbReference type="Pfam" id="PF13409">
    <property type="entry name" value="GST_N_2"/>
    <property type="match status" value="1"/>
</dbReference>
<dbReference type="Gene3D" id="3.40.30.10">
    <property type="entry name" value="Glutaredoxin"/>
    <property type="match status" value="1"/>
</dbReference>
<dbReference type="GO" id="GO:0005737">
    <property type="term" value="C:cytoplasm"/>
    <property type="evidence" value="ECO:0007669"/>
    <property type="project" value="TreeGrafter"/>
</dbReference>
<sequence length="546" mass="60581">MYKLSSELLRGAVVLTATAVSVLSFRLPARSLMMSTASEVSSAAPPSWAILQQQLRSMGRDFEAQKEAIESGDFGAHTDAKVRLFGHRPEDVRVTFYRDTAAWCPYCQKTWLLLEEKRIPFRVEKINMRSYGAKPKEFLEKVPNGLLPAMELDGKLMTDSQRIMVTLENVFDGPEYDPEGYLTLPTIRKDAALMSRAEELLRLERELFSAWCQWCFRPDFGDMNKRNFEEVLGRVDAALGDLPGPFFMGEEMSIVDLVYVSHVERQVSSLLYWKGYQIRSHRGAEDERYPNINVWFDAFETRENGAYMATKSDHFTHVKDIPPQYGPSFFTADFSTEFGQRMIGAIDGGVDRDAAAASKGAIDGKGILGSLLGQLGDGRSAAPTEPEGGVPPDWRLPLPPIAEAPVVVLPPNDPGEAESRMLGAERLIFNHEAVVRFALRGAGEPGRPSYSAPLADPNAVPSDDPTLKQVVDELLRSVAAKMVLGENPEQLSPTLDTAPELGIPAAQCLDYLRSRVGVPRDMIYPAARQFRAHLAWAMEQAAHKAM</sequence>